<feature type="compositionally biased region" description="Polar residues" evidence="6">
    <location>
        <begin position="611"/>
        <end position="621"/>
    </location>
</feature>
<keyword evidence="1" id="KW-0597">Phosphoprotein</keyword>
<feature type="compositionally biased region" description="Polar residues" evidence="6">
    <location>
        <begin position="53"/>
        <end position="68"/>
    </location>
</feature>
<dbReference type="EMBL" id="QEAP01000312">
    <property type="protein sequence ID" value="TPX69536.1"/>
    <property type="molecule type" value="Genomic_DNA"/>
</dbReference>
<feature type="domain" description="CP-type G" evidence="7">
    <location>
        <begin position="173"/>
        <end position="478"/>
    </location>
</feature>
<evidence type="ECO:0000259" key="7">
    <source>
        <dbReference type="PROSITE" id="PS51721"/>
    </source>
</evidence>
<evidence type="ECO:0000256" key="4">
    <source>
        <dbReference type="ARBA" id="ARBA00037770"/>
    </source>
</evidence>
<feature type="compositionally biased region" description="Basic residues" evidence="6">
    <location>
        <begin position="7"/>
        <end position="20"/>
    </location>
</feature>
<dbReference type="InterPro" id="IPR006073">
    <property type="entry name" value="GTP-bd"/>
</dbReference>
<keyword evidence="3" id="KW-0342">GTP-binding</keyword>
<dbReference type="OrthoDB" id="61815at2759"/>
<comment type="caution">
    <text evidence="8">The sequence shown here is derived from an EMBL/GenBank/DDBJ whole genome shotgun (WGS) entry which is preliminary data.</text>
</comment>
<dbReference type="AlphaFoldDB" id="A0A507F227"/>
<gene>
    <name evidence="8" type="ORF">CcCBS67573_g06818</name>
</gene>
<accession>A0A507F227</accession>
<dbReference type="PANTHER" id="PTHR45709">
    <property type="entry name" value="LARGE SUBUNIT GTPASE 1 HOMOLOG-RELATED"/>
    <property type="match status" value="1"/>
</dbReference>
<proteinExistence type="predicted"/>
<feature type="region of interest" description="Disordered" evidence="6">
    <location>
        <begin position="346"/>
        <end position="417"/>
    </location>
</feature>
<evidence type="ECO:0000256" key="6">
    <source>
        <dbReference type="SAM" id="MobiDB-lite"/>
    </source>
</evidence>
<evidence type="ECO:0000256" key="2">
    <source>
        <dbReference type="ARBA" id="ARBA00022741"/>
    </source>
</evidence>
<dbReference type="STRING" id="246404.A0A507F227"/>
<feature type="compositionally biased region" description="Basic and acidic residues" evidence="6">
    <location>
        <begin position="358"/>
        <end position="376"/>
    </location>
</feature>
<feature type="region of interest" description="Disordered" evidence="6">
    <location>
        <begin position="611"/>
        <end position="692"/>
    </location>
</feature>
<feature type="compositionally biased region" description="Basic and acidic residues" evidence="6">
    <location>
        <begin position="402"/>
        <end position="417"/>
    </location>
</feature>
<keyword evidence="2" id="KW-0547">Nucleotide-binding</keyword>
<feature type="compositionally biased region" description="Acidic residues" evidence="6">
    <location>
        <begin position="658"/>
        <end position="667"/>
    </location>
</feature>
<evidence type="ECO:0000256" key="5">
    <source>
        <dbReference type="ARBA" id="ARBA00039902"/>
    </source>
</evidence>
<protein>
    <recommendedName>
        <fullName evidence="5">Guanine nucleotide-binding protein-like 1</fullName>
    </recommendedName>
</protein>
<feature type="region of interest" description="Disordered" evidence="6">
    <location>
        <begin position="255"/>
        <end position="274"/>
    </location>
</feature>
<dbReference type="InterPro" id="IPR027417">
    <property type="entry name" value="P-loop_NTPase"/>
</dbReference>
<dbReference type="PANTHER" id="PTHR45709:SF3">
    <property type="entry name" value="GUANINE NUCLEOTIDE-BINDING PROTEIN-LIKE 1"/>
    <property type="match status" value="1"/>
</dbReference>
<dbReference type="PROSITE" id="PS51721">
    <property type="entry name" value="G_CP"/>
    <property type="match status" value="1"/>
</dbReference>
<dbReference type="Proteomes" id="UP000320333">
    <property type="component" value="Unassembled WGS sequence"/>
</dbReference>
<dbReference type="InterPro" id="IPR030378">
    <property type="entry name" value="G_CP_dom"/>
</dbReference>
<evidence type="ECO:0000256" key="3">
    <source>
        <dbReference type="ARBA" id="ARBA00023134"/>
    </source>
</evidence>
<sequence length="692" mass="78262">MPLPFSAKKKKAQLAAKRNRLREDGAHLENTYAEHSAADDEIPDHAPSETTRDSVSVPTLDARQSQSASLSNAHRLVSVFAKLSKSEMHERKLRAQQPLQRVPQSALEIGFETLYPDPSKVITFPRRPPWFKGESKERVESREKIIFEQWLQSVYSTWNAQDLSYFEHNLEVWRQLWRVVEISDIVLFVVDARHPVLHFPPTLFDYVVTRMKKKLVLVFNKIDLIDAPTLQAWTRYFETRYPGLHTASFSIYPPEAHLQQQPPPSTSAPDTQASDIQPFTRAKLSKRVARYIRAVGVSTVLKACRDVELFDSKGVAVDWEAMIRAEEEVKARRELEAMQKRMLSGENGMNEIPGNEGVGREGKGGRRERLRREREQMLSSVEKNGADNAALSETSDSEDDAPVEKPSHDEETDHDPRTDMITIGLIGHPNVGKSSLINGIVGRKVVSTSSTPGHTKHFQTIHLNKTVRLCDCPGLVFPAVLEKPVQILSGMYKIAQVQEPYSAVQYLAERIPVEKILNLEPPLVSTGVEDAVSGSTQFKAEHYREALQNYKWSAWDICEAFAIQRGFLTPKVSRPDVYRAANLLLRMANDGRLLLGFKPPGYFAERRAIETQQMDRSNEGNAGSLEGETENRNLKKKGRGGRKQQQHQQQQRRVKEVEADESDDDEAGSSTRDRGRRDQGRNAFALLSVDDD</sequence>
<feature type="region of interest" description="Disordered" evidence="6">
    <location>
        <begin position="1"/>
        <end position="68"/>
    </location>
</feature>
<dbReference type="SUPFAM" id="SSF52540">
    <property type="entry name" value="P-loop containing nucleoside triphosphate hydrolases"/>
    <property type="match status" value="1"/>
</dbReference>
<organism evidence="8 9">
    <name type="scientific">Chytriomyces confervae</name>
    <dbReference type="NCBI Taxonomy" id="246404"/>
    <lineage>
        <taxon>Eukaryota</taxon>
        <taxon>Fungi</taxon>
        <taxon>Fungi incertae sedis</taxon>
        <taxon>Chytridiomycota</taxon>
        <taxon>Chytridiomycota incertae sedis</taxon>
        <taxon>Chytridiomycetes</taxon>
        <taxon>Chytridiales</taxon>
        <taxon>Chytriomycetaceae</taxon>
        <taxon>Chytriomyces</taxon>
    </lineage>
</organism>
<evidence type="ECO:0000313" key="9">
    <source>
        <dbReference type="Proteomes" id="UP000320333"/>
    </source>
</evidence>
<dbReference type="Gene3D" id="3.40.50.300">
    <property type="entry name" value="P-loop containing nucleotide triphosphate hydrolases"/>
    <property type="match status" value="1"/>
</dbReference>
<dbReference type="GO" id="GO:0005525">
    <property type="term" value="F:GTP binding"/>
    <property type="evidence" value="ECO:0007669"/>
    <property type="project" value="UniProtKB-KW"/>
</dbReference>
<dbReference type="Pfam" id="PF01926">
    <property type="entry name" value="MMR_HSR1"/>
    <property type="match status" value="1"/>
</dbReference>
<reference evidence="8 9" key="1">
    <citation type="journal article" date="2019" name="Sci. Rep.">
        <title>Comparative genomics of chytrid fungi reveal insights into the obligate biotrophic and pathogenic lifestyle of Synchytrium endobioticum.</title>
        <authorList>
            <person name="van de Vossenberg B.T.L.H."/>
            <person name="Warris S."/>
            <person name="Nguyen H.D.T."/>
            <person name="van Gent-Pelzer M.P.E."/>
            <person name="Joly D.L."/>
            <person name="van de Geest H.C."/>
            <person name="Bonants P.J.M."/>
            <person name="Smith D.S."/>
            <person name="Levesque C.A."/>
            <person name="van der Lee T.A.J."/>
        </authorList>
    </citation>
    <scope>NUCLEOTIDE SEQUENCE [LARGE SCALE GENOMIC DNA]</scope>
    <source>
        <strain evidence="8 9">CBS 675.73</strain>
    </source>
</reference>
<feature type="compositionally biased region" description="Basic and acidic residues" evidence="6">
    <location>
        <begin position="671"/>
        <end position="680"/>
    </location>
</feature>
<keyword evidence="9" id="KW-1185">Reference proteome</keyword>
<dbReference type="PRINTS" id="PR00326">
    <property type="entry name" value="GTP1OBG"/>
</dbReference>
<dbReference type="InterPro" id="IPR043358">
    <property type="entry name" value="GNL1-like"/>
</dbReference>
<feature type="compositionally biased region" description="Basic residues" evidence="6">
    <location>
        <begin position="634"/>
        <end position="645"/>
    </location>
</feature>
<comment type="function">
    <text evidence="4">Possible regulatory or functional link with the histocompatibility cluster.</text>
</comment>
<evidence type="ECO:0000256" key="1">
    <source>
        <dbReference type="ARBA" id="ARBA00022553"/>
    </source>
</evidence>
<evidence type="ECO:0000313" key="8">
    <source>
        <dbReference type="EMBL" id="TPX69536.1"/>
    </source>
</evidence>
<dbReference type="GO" id="GO:0003924">
    <property type="term" value="F:GTPase activity"/>
    <property type="evidence" value="ECO:0007669"/>
    <property type="project" value="InterPro"/>
</dbReference>
<name>A0A507F227_9FUNG</name>
<feature type="compositionally biased region" description="Basic and acidic residues" evidence="6">
    <location>
        <begin position="43"/>
        <end position="52"/>
    </location>
</feature>